<feature type="chain" id="PRO_5012597951" evidence="1">
    <location>
        <begin position="27"/>
        <end position="259"/>
    </location>
</feature>
<dbReference type="PANTHER" id="PTHR37017:SF11">
    <property type="entry name" value="ESTERASE_LIPASE_THIOESTERASE DOMAIN-CONTAINING PROTEIN"/>
    <property type="match status" value="1"/>
</dbReference>
<dbReference type="InterPro" id="IPR052897">
    <property type="entry name" value="Sec-Metab_Biosynth_Hydrolase"/>
</dbReference>
<sequence length="259" mass="27890">MPKLFRYFFKSILLIGAVAIGQMAHAEGTTNLSGTTVVLTHGAFADGSSWSRVIPILEAKGLRVVAVQNPLSSLNDDVAATRRVIDQQPGRVVLVGHSWAGVVISEAGNDDKVKALVYVAAFAPDANQSIADLTKSLPEPPWAKELHKDSGGYLTLSDQAIHRFFAPDLPPAEQRVVAATQGPWYAGCLDEKVTHPAWRDRRSYFVVSTEDRMIAPGLQEKMAKDIGATITRVRGSHVALVSHPQAVANAIVEAAEHAQ</sequence>
<dbReference type="InterPro" id="IPR029058">
    <property type="entry name" value="AB_hydrolase_fold"/>
</dbReference>
<dbReference type="SUPFAM" id="SSF53474">
    <property type="entry name" value="alpha/beta-Hydrolases"/>
    <property type="match status" value="1"/>
</dbReference>
<accession>A0A1X7EP59</accession>
<dbReference type="EMBL" id="FXAH01000006">
    <property type="protein sequence ID" value="SMF37496.1"/>
    <property type="molecule type" value="Genomic_DNA"/>
</dbReference>
<feature type="signal peptide" evidence="1">
    <location>
        <begin position="1"/>
        <end position="26"/>
    </location>
</feature>
<dbReference type="InterPro" id="IPR000073">
    <property type="entry name" value="AB_hydrolase_1"/>
</dbReference>
<dbReference type="Proteomes" id="UP000192911">
    <property type="component" value="Unassembled WGS sequence"/>
</dbReference>
<reference evidence="4" key="1">
    <citation type="submission" date="2017-04" db="EMBL/GenBank/DDBJ databases">
        <authorList>
            <person name="Varghese N."/>
            <person name="Submissions S."/>
        </authorList>
    </citation>
    <scope>NUCLEOTIDE SEQUENCE [LARGE SCALE GENOMIC DNA]</scope>
    <source>
        <strain evidence="4">Ballard 720</strain>
    </source>
</reference>
<proteinExistence type="predicted"/>
<evidence type="ECO:0000313" key="3">
    <source>
        <dbReference type="EMBL" id="SMF37496.1"/>
    </source>
</evidence>
<dbReference type="AlphaFoldDB" id="A0A1X7EP59"/>
<keyword evidence="1" id="KW-0732">Signal</keyword>
<dbReference type="STRING" id="28094.SAMN06295900_10696"/>
<organism evidence="3 4">
    <name type="scientific">Trinickia caryophylli</name>
    <name type="common">Paraburkholderia caryophylli</name>
    <dbReference type="NCBI Taxonomy" id="28094"/>
    <lineage>
        <taxon>Bacteria</taxon>
        <taxon>Pseudomonadati</taxon>
        <taxon>Pseudomonadota</taxon>
        <taxon>Betaproteobacteria</taxon>
        <taxon>Burkholderiales</taxon>
        <taxon>Burkholderiaceae</taxon>
        <taxon>Trinickia</taxon>
    </lineage>
</organism>
<dbReference type="PANTHER" id="PTHR37017">
    <property type="entry name" value="AB HYDROLASE-1 DOMAIN-CONTAINING PROTEIN-RELATED"/>
    <property type="match status" value="1"/>
</dbReference>
<dbReference type="GeneID" id="95550477"/>
<name>A0A1X7EP59_TRICW</name>
<gene>
    <name evidence="3" type="ORF">SAMN06295900_10696</name>
</gene>
<dbReference type="RefSeq" id="WP_085227793.1">
    <property type="nucleotide sequence ID" value="NZ_BSQD01000006.1"/>
</dbReference>
<dbReference type="Pfam" id="PF12697">
    <property type="entry name" value="Abhydrolase_6"/>
    <property type="match status" value="1"/>
</dbReference>
<evidence type="ECO:0000259" key="2">
    <source>
        <dbReference type="Pfam" id="PF12697"/>
    </source>
</evidence>
<feature type="domain" description="AB hydrolase-1" evidence="2">
    <location>
        <begin position="37"/>
        <end position="250"/>
    </location>
</feature>
<protein>
    <submittedName>
        <fullName evidence="3">Pimeloyl-ACP methyl ester carboxylesterase</fullName>
    </submittedName>
</protein>
<evidence type="ECO:0000313" key="4">
    <source>
        <dbReference type="Proteomes" id="UP000192911"/>
    </source>
</evidence>
<dbReference type="Gene3D" id="3.40.50.1820">
    <property type="entry name" value="alpha/beta hydrolase"/>
    <property type="match status" value="1"/>
</dbReference>
<evidence type="ECO:0000256" key="1">
    <source>
        <dbReference type="SAM" id="SignalP"/>
    </source>
</evidence>
<dbReference type="OrthoDB" id="9112061at2"/>
<keyword evidence="4" id="KW-1185">Reference proteome</keyword>